<dbReference type="AlphaFoldDB" id="A0A0K1P955"/>
<keyword evidence="1 6" id="KW-0808">Transferase</keyword>
<feature type="active site" description="Tele-UMP-histidine intermediate" evidence="4">
    <location>
        <position position="144"/>
    </location>
</feature>
<evidence type="ECO:0000313" key="7">
    <source>
        <dbReference type="Proteomes" id="UP000055590"/>
    </source>
</evidence>
<evidence type="ECO:0000256" key="2">
    <source>
        <dbReference type="ARBA" id="ARBA00022695"/>
    </source>
</evidence>
<dbReference type="InterPro" id="IPR053177">
    <property type="entry name" value="ADP-glucose_phosphorylase"/>
</dbReference>
<evidence type="ECO:0000259" key="5">
    <source>
        <dbReference type="Pfam" id="PF01087"/>
    </source>
</evidence>
<accession>A0A0K1P955</accession>
<organism evidence="6 7">
    <name type="scientific">Vulgatibacter incomptus</name>
    <dbReference type="NCBI Taxonomy" id="1391653"/>
    <lineage>
        <taxon>Bacteria</taxon>
        <taxon>Pseudomonadati</taxon>
        <taxon>Myxococcota</taxon>
        <taxon>Myxococcia</taxon>
        <taxon>Myxococcales</taxon>
        <taxon>Cystobacterineae</taxon>
        <taxon>Vulgatibacteraceae</taxon>
        <taxon>Vulgatibacter</taxon>
    </lineage>
</organism>
<dbReference type="PIRSF" id="PIRSF000808">
    <property type="entry name" value="GalT"/>
    <property type="match status" value="1"/>
</dbReference>
<dbReference type="InterPro" id="IPR005849">
    <property type="entry name" value="GalP_Utransf_N"/>
</dbReference>
<dbReference type="EMBL" id="CP012332">
    <property type="protein sequence ID" value="AKU89639.1"/>
    <property type="molecule type" value="Genomic_DNA"/>
</dbReference>
<evidence type="ECO:0000256" key="4">
    <source>
        <dbReference type="PIRSR" id="PIRSR000808-1"/>
    </source>
</evidence>
<evidence type="ECO:0000313" key="6">
    <source>
        <dbReference type="EMBL" id="AKU89639.1"/>
    </source>
</evidence>
<dbReference type="STRING" id="1391653.AKJ08_0026"/>
<dbReference type="KEGG" id="vin:AKJ08_0026"/>
<name>A0A0K1P955_9BACT</name>
<dbReference type="Pfam" id="PF01087">
    <property type="entry name" value="GalP_UDP_transf"/>
    <property type="match status" value="1"/>
</dbReference>
<dbReference type="Proteomes" id="UP000055590">
    <property type="component" value="Chromosome"/>
</dbReference>
<feature type="domain" description="Galactose-1-phosphate uridyl transferase N-terminal" evidence="5">
    <location>
        <begin position="49"/>
        <end position="154"/>
    </location>
</feature>
<evidence type="ECO:0000256" key="1">
    <source>
        <dbReference type="ARBA" id="ARBA00022679"/>
    </source>
</evidence>
<keyword evidence="7" id="KW-1185">Reference proteome</keyword>
<dbReference type="PATRIC" id="fig|1391653.3.peg.23"/>
<reference evidence="6 7" key="1">
    <citation type="submission" date="2015-08" db="EMBL/GenBank/DDBJ databases">
        <authorList>
            <person name="Babu N.S."/>
            <person name="Beckwith C.J."/>
            <person name="Beseler K.G."/>
            <person name="Brison A."/>
            <person name="Carone J.V."/>
            <person name="Caskin T.P."/>
            <person name="Diamond M."/>
            <person name="Durham M.E."/>
            <person name="Foxe J.M."/>
            <person name="Go M."/>
            <person name="Henderson B.A."/>
            <person name="Jones I.B."/>
            <person name="McGettigan J.A."/>
            <person name="Micheletti S.J."/>
            <person name="Nasrallah M.E."/>
            <person name="Ortiz D."/>
            <person name="Piller C.R."/>
            <person name="Privatt S.R."/>
            <person name="Schneider S.L."/>
            <person name="Sharp S."/>
            <person name="Smith T.C."/>
            <person name="Stanton J.D."/>
            <person name="Ullery H.E."/>
            <person name="Wilson R.J."/>
            <person name="Serrano M.G."/>
            <person name="Buck G."/>
            <person name="Lee V."/>
            <person name="Wang Y."/>
            <person name="Carvalho R."/>
            <person name="Voegtly L."/>
            <person name="Shi R."/>
            <person name="Duckworth R."/>
            <person name="Johnson A."/>
            <person name="Loviza R."/>
            <person name="Walstead R."/>
            <person name="Shah Z."/>
            <person name="Kiflezghi M."/>
            <person name="Wade K."/>
            <person name="Ball S.L."/>
            <person name="Bradley K.W."/>
            <person name="Asai D.J."/>
            <person name="Bowman C.A."/>
            <person name="Russell D.A."/>
            <person name="Pope W.H."/>
            <person name="Jacobs-Sera D."/>
            <person name="Hendrix R.W."/>
            <person name="Hatfull G.F."/>
        </authorList>
    </citation>
    <scope>NUCLEOTIDE SEQUENCE [LARGE SCALE GENOMIC DNA]</scope>
    <source>
        <strain evidence="6 7">DSM 27710</strain>
    </source>
</reference>
<dbReference type="GO" id="GO:0008270">
    <property type="term" value="F:zinc ion binding"/>
    <property type="evidence" value="ECO:0007669"/>
    <property type="project" value="InterPro"/>
</dbReference>
<dbReference type="InterPro" id="IPR036265">
    <property type="entry name" value="HIT-like_sf"/>
</dbReference>
<evidence type="ECO:0000256" key="3">
    <source>
        <dbReference type="ARBA" id="ARBA00023277"/>
    </source>
</evidence>
<protein>
    <submittedName>
        <fullName evidence="6">Galactose-1-phosphate uridylyltransferase</fullName>
    </submittedName>
</protein>
<proteinExistence type="predicted"/>
<dbReference type="PANTHER" id="PTHR42763:SF1">
    <property type="entry name" value="UDP-GLUCOSE--HEXOSE-1-PHOSPHATE URIDYLYLTRANSFERASE"/>
    <property type="match status" value="1"/>
</dbReference>
<dbReference type="GO" id="GO:0006012">
    <property type="term" value="P:galactose metabolic process"/>
    <property type="evidence" value="ECO:0007669"/>
    <property type="project" value="InterPro"/>
</dbReference>
<dbReference type="Gene3D" id="3.30.428.10">
    <property type="entry name" value="HIT-like"/>
    <property type="match status" value="2"/>
</dbReference>
<gene>
    <name evidence="6" type="ORF">AKJ08_0026</name>
</gene>
<dbReference type="InterPro" id="IPR001937">
    <property type="entry name" value="GalP_UDPtransf1"/>
</dbReference>
<dbReference type="PANTHER" id="PTHR42763">
    <property type="entry name" value="ADP-GLUCOSE PHOSPHORYLASE"/>
    <property type="match status" value="1"/>
</dbReference>
<sequence length="311" mass="34905">MRPSDFTPRFSKTEASFCPFCPGSEDATPPELLALRAPDAPADVGRWTVRAFPNRFPALRVEGELERTAEGPYDRVSGIGAHEVIVETVRHDETLADLGLPALGEVLWAWRERILDLGRDLRLAHVQIFKNHGPEAGATILHEHSQVIALPVVPRDVALEREEQQAWFGRKERCLTCDIVRHERRDGERLVFENARYAVLCPWAPLSPFVLWIVPKGHSSHFEAIERHELESLAEALRLALRKLDKALERPAYNFALHSGPLRGAASPSLHWRLEVAPTLTVPGGFERGTGSWLNSTPPEEAAAFLRKVRE</sequence>
<dbReference type="SUPFAM" id="SSF54197">
    <property type="entry name" value="HIT-like"/>
    <property type="match status" value="2"/>
</dbReference>
<keyword evidence="3" id="KW-0119">Carbohydrate metabolism</keyword>
<dbReference type="GO" id="GO:0008108">
    <property type="term" value="F:UDP-glucose:hexose-1-phosphate uridylyltransferase activity"/>
    <property type="evidence" value="ECO:0007669"/>
    <property type="project" value="InterPro"/>
</dbReference>
<keyword evidence="2 6" id="KW-0548">Nucleotidyltransferase</keyword>